<dbReference type="Gene3D" id="3.90.1150.200">
    <property type="match status" value="1"/>
</dbReference>
<dbReference type="EMBL" id="FRCP01000015">
    <property type="protein sequence ID" value="SHM73314.1"/>
    <property type="molecule type" value="Genomic_DNA"/>
</dbReference>
<name>A0A1M7L651_9FIRM</name>
<dbReference type="RefSeq" id="WP_073289300.1">
    <property type="nucleotide sequence ID" value="NZ_FRCP01000015.1"/>
</dbReference>
<dbReference type="STRING" id="1120996.SAMN02746066_03092"/>
<evidence type="ECO:0000313" key="1">
    <source>
        <dbReference type="EMBL" id="SHM73314.1"/>
    </source>
</evidence>
<evidence type="ECO:0008006" key="3">
    <source>
        <dbReference type="Google" id="ProtNLM"/>
    </source>
</evidence>
<dbReference type="OrthoDB" id="2052049at2"/>
<keyword evidence="2" id="KW-1185">Reference proteome</keyword>
<accession>A0A1M7L651</accession>
<gene>
    <name evidence="1" type="ORF">SAMN02746066_03092</name>
</gene>
<dbReference type="AlphaFoldDB" id="A0A1M7L651"/>
<sequence>MNIEFEQLIAIHNDEIKNMFCQISELIKDSVSVEIEEKLWAKLPSFYVGENFVRIIPFKDHLNIEAKEIITYKSELSGFKITPKGMLQIFLGQEIPQEILGKVFNKTLQLD</sequence>
<evidence type="ECO:0000313" key="2">
    <source>
        <dbReference type="Proteomes" id="UP000184038"/>
    </source>
</evidence>
<reference evidence="1 2" key="1">
    <citation type="submission" date="2016-11" db="EMBL/GenBank/DDBJ databases">
        <authorList>
            <person name="Jaros S."/>
            <person name="Januszkiewicz K."/>
            <person name="Wedrychowicz H."/>
        </authorList>
    </citation>
    <scope>NUCLEOTIDE SEQUENCE [LARGE SCALE GENOMIC DNA]</scope>
    <source>
        <strain evidence="1 2">DSM 15930</strain>
    </source>
</reference>
<dbReference type="SUPFAM" id="SSF159888">
    <property type="entry name" value="YdhG-like"/>
    <property type="match status" value="1"/>
</dbReference>
<proteinExistence type="predicted"/>
<dbReference type="Proteomes" id="UP000184038">
    <property type="component" value="Unassembled WGS sequence"/>
</dbReference>
<organism evidence="1 2">
    <name type="scientific">Anaerosporobacter mobilis DSM 15930</name>
    <dbReference type="NCBI Taxonomy" id="1120996"/>
    <lineage>
        <taxon>Bacteria</taxon>
        <taxon>Bacillati</taxon>
        <taxon>Bacillota</taxon>
        <taxon>Clostridia</taxon>
        <taxon>Lachnospirales</taxon>
        <taxon>Lachnospiraceae</taxon>
        <taxon>Anaerosporobacter</taxon>
    </lineage>
</organism>
<protein>
    <recommendedName>
        <fullName evidence="3">YdhG-like domain-containing protein</fullName>
    </recommendedName>
</protein>